<dbReference type="GO" id="GO:0006412">
    <property type="term" value="P:translation"/>
    <property type="evidence" value="ECO:0007669"/>
    <property type="project" value="InterPro"/>
</dbReference>
<dbReference type="Proteomes" id="UP000324800">
    <property type="component" value="Unassembled WGS sequence"/>
</dbReference>
<keyword evidence="8 9" id="KW-0687">Ribonucleoprotein</keyword>
<name>A0A5J4VLG3_9EUKA</name>
<keyword evidence="6 9" id="KW-0694">RNA-binding</keyword>
<proteinExistence type="inferred from homology"/>
<protein>
    <recommendedName>
        <fullName evidence="9">Ribosomal protein L37</fullName>
    </recommendedName>
</protein>
<evidence type="ECO:0000256" key="3">
    <source>
        <dbReference type="ARBA" id="ARBA00022730"/>
    </source>
</evidence>
<comment type="caution">
    <text evidence="10">The sequence shown here is derived from an EMBL/GenBank/DDBJ whole genome shotgun (WGS) entry which is preliminary data.</text>
</comment>
<dbReference type="Pfam" id="PF01907">
    <property type="entry name" value="Ribosomal_L37e"/>
    <property type="match status" value="1"/>
</dbReference>
<dbReference type="InterPro" id="IPR011331">
    <property type="entry name" value="Ribosomal_eL37/eL43"/>
</dbReference>
<dbReference type="InterPro" id="IPR011332">
    <property type="entry name" value="Ribosomal_zn-bd"/>
</dbReference>
<dbReference type="PANTHER" id="PTHR10768:SF0">
    <property type="entry name" value="RIBOSOMAL PROTEIN L37"/>
    <property type="match status" value="1"/>
</dbReference>
<keyword evidence="3 9" id="KW-0699">rRNA-binding</keyword>
<dbReference type="InterPro" id="IPR018267">
    <property type="entry name" value="Ribosomal_eL37_CS"/>
</dbReference>
<dbReference type="AlphaFoldDB" id="A0A5J4VLG3"/>
<keyword evidence="4" id="KW-0863">Zinc-finger</keyword>
<dbReference type="GO" id="GO:0019843">
    <property type="term" value="F:rRNA binding"/>
    <property type="evidence" value="ECO:0007669"/>
    <property type="project" value="UniProtKB-KW"/>
</dbReference>
<dbReference type="PANTHER" id="PTHR10768">
    <property type="entry name" value="60S RIBOSOMAL PROTEIN L37"/>
    <property type="match status" value="1"/>
</dbReference>
<dbReference type="EMBL" id="SNRW01006298">
    <property type="protein sequence ID" value="KAA6383340.1"/>
    <property type="molecule type" value="Genomic_DNA"/>
</dbReference>
<dbReference type="SUPFAM" id="SSF57829">
    <property type="entry name" value="Zn-binding ribosomal proteins"/>
    <property type="match status" value="1"/>
</dbReference>
<evidence type="ECO:0000256" key="9">
    <source>
        <dbReference type="RuleBase" id="RU000576"/>
    </source>
</evidence>
<comment type="similarity">
    <text evidence="1 9">Belongs to the eukaryotic ribosomal protein eL37 family.</text>
</comment>
<dbReference type="InterPro" id="IPR001569">
    <property type="entry name" value="Ribosomal_eL37"/>
</dbReference>
<evidence type="ECO:0000256" key="6">
    <source>
        <dbReference type="ARBA" id="ARBA00022884"/>
    </source>
</evidence>
<evidence type="ECO:0000313" key="10">
    <source>
        <dbReference type="EMBL" id="KAA6383340.1"/>
    </source>
</evidence>
<dbReference type="Gene3D" id="2.20.25.30">
    <property type="match status" value="1"/>
</dbReference>
<evidence type="ECO:0000256" key="1">
    <source>
        <dbReference type="ARBA" id="ARBA00009805"/>
    </source>
</evidence>
<keyword evidence="5 9" id="KW-0862">Zinc</keyword>
<keyword evidence="7 9" id="KW-0689">Ribosomal protein</keyword>
<dbReference type="GO" id="GO:0022625">
    <property type="term" value="C:cytosolic large ribosomal subunit"/>
    <property type="evidence" value="ECO:0007669"/>
    <property type="project" value="TreeGrafter"/>
</dbReference>
<evidence type="ECO:0000256" key="8">
    <source>
        <dbReference type="ARBA" id="ARBA00023274"/>
    </source>
</evidence>
<evidence type="ECO:0000256" key="4">
    <source>
        <dbReference type="ARBA" id="ARBA00022771"/>
    </source>
</evidence>
<dbReference type="GO" id="GO:0008270">
    <property type="term" value="F:zinc ion binding"/>
    <property type="evidence" value="ECO:0007669"/>
    <property type="project" value="UniProtKB-KW"/>
</dbReference>
<sequence length="71" mass="7954">MTKGTSSFGPRHGKSHGLCPRCGNRAFHLQKHRCASCAYPNAKIRKCAFISILDTNGHEKQSEERRLELDA</sequence>
<dbReference type="OrthoDB" id="10259236at2759"/>
<evidence type="ECO:0000256" key="7">
    <source>
        <dbReference type="ARBA" id="ARBA00022980"/>
    </source>
</evidence>
<accession>A0A5J4VLG3</accession>
<evidence type="ECO:0000256" key="5">
    <source>
        <dbReference type="ARBA" id="ARBA00022833"/>
    </source>
</evidence>
<evidence type="ECO:0000256" key="2">
    <source>
        <dbReference type="ARBA" id="ARBA00022723"/>
    </source>
</evidence>
<gene>
    <name evidence="10" type="ORF">EZS28_021134</name>
</gene>
<reference evidence="10 11" key="1">
    <citation type="submission" date="2019-03" db="EMBL/GenBank/DDBJ databases">
        <title>Single cell metagenomics reveals metabolic interactions within the superorganism composed of flagellate Streblomastix strix and complex community of Bacteroidetes bacteria on its surface.</title>
        <authorList>
            <person name="Treitli S.C."/>
            <person name="Kolisko M."/>
            <person name="Husnik F."/>
            <person name="Keeling P."/>
            <person name="Hampl V."/>
        </authorList>
    </citation>
    <scope>NUCLEOTIDE SEQUENCE [LARGE SCALE GENOMIC DNA]</scope>
    <source>
        <strain evidence="10">ST1C</strain>
    </source>
</reference>
<dbReference type="PROSITE" id="PS01077">
    <property type="entry name" value="RIBOSOMAL_L37E"/>
    <property type="match status" value="1"/>
</dbReference>
<evidence type="ECO:0000313" key="11">
    <source>
        <dbReference type="Proteomes" id="UP000324800"/>
    </source>
</evidence>
<keyword evidence="2 9" id="KW-0479">Metal-binding</keyword>
<dbReference type="GO" id="GO:0003735">
    <property type="term" value="F:structural constituent of ribosome"/>
    <property type="evidence" value="ECO:0007669"/>
    <property type="project" value="InterPro"/>
</dbReference>
<organism evidence="10 11">
    <name type="scientific">Streblomastix strix</name>
    <dbReference type="NCBI Taxonomy" id="222440"/>
    <lineage>
        <taxon>Eukaryota</taxon>
        <taxon>Metamonada</taxon>
        <taxon>Preaxostyla</taxon>
        <taxon>Oxymonadida</taxon>
        <taxon>Streblomastigidae</taxon>
        <taxon>Streblomastix</taxon>
    </lineage>
</organism>
<comment type="function">
    <text evidence="9">Component of the large ribosomal subunit. The ribosome is a large ribonucleoprotein complex responsible for the synthesis of proteins in the cell.</text>
</comment>